<keyword evidence="4" id="KW-0479">Metal-binding</keyword>
<evidence type="ECO:0000313" key="14">
    <source>
        <dbReference type="Proteomes" id="UP001596997"/>
    </source>
</evidence>
<dbReference type="RefSeq" id="WP_377713268.1">
    <property type="nucleotide sequence ID" value="NZ_JBHTJM010000003.1"/>
</dbReference>
<proteinExistence type="predicted"/>
<keyword evidence="10" id="KW-1015">Disulfide bond</keyword>
<sequence length="342" mass="39389">MQKHFHKLAKISIVCVYLIIIAGAVVRMTGSGMGCPDWPKCFGYYIPPTEISDIQFKPNHSYKEGHVIQVNDLFYFANKDFTTGDSLNLKNWQKNTKHEYNSFNPTHTWIEFINRLFTAVAGIPILILFIVSVFLWKDKKYLTIAAFLVILGMGFEAWLGKTVVDSNLLPYKISIHMAGSFFIIAMLLYCIYKSKEIKSSFKPVSLFKNVLIFSLLLTLIQVYIGTQVRQFVDEQAMVNSNAALWLENPNLAFYIHRTLSILVFIVNAWLFIQLKKQRVPYKLLNYIMIVLGLEIITGIVIYYFNFPFTTQPLHLLLAAVLFGLQFYIMLQVMSKPKSQTTN</sequence>
<evidence type="ECO:0000256" key="7">
    <source>
        <dbReference type="ARBA" id="ARBA00023004"/>
    </source>
</evidence>
<dbReference type="PANTHER" id="PTHR35457">
    <property type="entry name" value="HEME A SYNTHASE"/>
    <property type="match status" value="1"/>
</dbReference>
<keyword evidence="8" id="KW-0350">Heme biosynthesis</keyword>
<feature type="transmembrane region" description="Helical" evidence="12">
    <location>
        <begin position="112"/>
        <end position="134"/>
    </location>
</feature>
<comment type="caution">
    <text evidence="13">The sequence shown here is derived from an EMBL/GenBank/DDBJ whole genome shotgun (WGS) entry which is preliminary data.</text>
</comment>
<dbReference type="Proteomes" id="UP001596997">
    <property type="component" value="Unassembled WGS sequence"/>
</dbReference>
<feature type="transmembrane region" description="Helical" evidence="12">
    <location>
        <begin position="312"/>
        <end position="330"/>
    </location>
</feature>
<comment type="subcellular location">
    <subcellularLocation>
        <location evidence="1">Membrane</location>
        <topology evidence="1">Multi-pass membrane protein</topology>
    </subcellularLocation>
</comment>
<evidence type="ECO:0000256" key="4">
    <source>
        <dbReference type="ARBA" id="ARBA00022723"/>
    </source>
</evidence>
<evidence type="ECO:0000256" key="11">
    <source>
        <dbReference type="ARBA" id="ARBA00023444"/>
    </source>
</evidence>
<evidence type="ECO:0000256" key="6">
    <source>
        <dbReference type="ARBA" id="ARBA00023002"/>
    </source>
</evidence>
<comment type="pathway">
    <text evidence="11">Porphyrin-containing compound metabolism.</text>
</comment>
<feature type="transmembrane region" description="Helical" evidence="12">
    <location>
        <begin position="251"/>
        <end position="271"/>
    </location>
</feature>
<keyword evidence="9 12" id="KW-0472">Membrane</keyword>
<name>A0ABW3HZJ4_9FLAO</name>
<feature type="transmembrane region" description="Helical" evidence="12">
    <location>
        <begin position="12"/>
        <end position="30"/>
    </location>
</feature>
<protein>
    <submittedName>
        <fullName evidence="13">Heme A synthase</fullName>
    </submittedName>
</protein>
<dbReference type="EMBL" id="JBHTJM010000003">
    <property type="protein sequence ID" value="MFD0963001.1"/>
    <property type="molecule type" value="Genomic_DNA"/>
</dbReference>
<accession>A0ABW3HZJ4</accession>
<evidence type="ECO:0000256" key="12">
    <source>
        <dbReference type="SAM" id="Phobius"/>
    </source>
</evidence>
<keyword evidence="5 12" id="KW-1133">Transmembrane helix</keyword>
<gene>
    <name evidence="13" type="ORF">ACFQ1O_03170</name>
</gene>
<evidence type="ECO:0000256" key="3">
    <source>
        <dbReference type="ARBA" id="ARBA00022692"/>
    </source>
</evidence>
<feature type="transmembrane region" description="Helical" evidence="12">
    <location>
        <begin position="204"/>
        <end position="224"/>
    </location>
</feature>
<dbReference type="Pfam" id="PF02628">
    <property type="entry name" value="COX15-CtaA"/>
    <property type="match status" value="2"/>
</dbReference>
<evidence type="ECO:0000256" key="1">
    <source>
        <dbReference type="ARBA" id="ARBA00004141"/>
    </source>
</evidence>
<evidence type="ECO:0000256" key="5">
    <source>
        <dbReference type="ARBA" id="ARBA00022989"/>
    </source>
</evidence>
<keyword evidence="14" id="KW-1185">Reference proteome</keyword>
<evidence type="ECO:0000313" key="13">
    <source>
        <dbReference type="EMBL" id="MFD0963001.1"/>
    </source>
</evidence>
<dbReference type="PANTHER" id="PTHR35457:SF1">
    <property type="entry name" value="HEME A SYNTHASE"/>
    <property type="match status" value="1"/>
</dbReference>
<evidence type="ECO:0000256" key="10">
    <source>
        <dbReference type="ARBA" id="ARBA00023157"/>
    </source>
</evidence>
<keyword evidence="6" id="KW-0560">Oxidoreductase</keyword>
<dbReference type="InterPro" id="IPR003780">
    <property type="entry name" value="COX15/CtaA_fam"/>
</dbReference>
<feature type="transmembrane region" description="Helical" evidence="12">
    <location>
        <begin position="283"/>
        <end position="306"/>
    </location>
</feature>
<organism evidence="13 14">
    <name type="scientific">Pseudofulvibacter geojedonensis</name>
    <dbReference type="NCBI Taxonomy" id="1123758"/>
    <lineage>
        <taxon>Bacteria</taxon>
        <taxon>Pseudomonadati</taxon>
        <taxon>Bacteroidota</taxon>
        <taxon>Flavobacteriia</taxon>
        <taxon>Flavobacteriales</taxon>
        <taxon>Flavobacteriaceae</taxon>
        <taxon>Pseudofulvibacter</taxon>
    </lineage>
</organism>
<feature type="transmembrane region" description="Helical" evidence="12">
    <location>
        <begin position="141"/>
        <end position="159"/>
    </location>
</feature>
<evidence type="ECO:0000256" key="9">
    <source>
        <dbReference type="ARBA" id="ARBA00023136"/>
    </source>
</evidence>
<dbReference type="InterPro" id="IPR050450">
    <property type="entry name" value="COX15/CtaA_HemeA_synthase"/>
</dbReference>
<feature type="transmembrane region" description="Helical" evidence="12">
    <location>
        <begin position="171"/>
        <end position="192"/>
    </location>
</feature>
<reference evidence="14" key="1">
    <citation type="journal article" date="2019" name="Int. J. Syst. Evol. Microbiol.">
        <title>The Global Catalogue of Microorganisms (GCM) 10K type strain sequencing project: providing services to taxonomists for standard genome sequencing and annotation.</title>
        <authorList>
            <consortium name="The Broad Institute Genomics Platform"/>
            <consortium name="The Broad Institute Genome Sequencing Center for Infectious Disease"/>
            <person name="Wu L."/>
            <person name="Ma J."/>
        </authorList>
    </citation>
    <scope>NUCLEOTIDE SEQUENCE [LARGE SCALE GENOMIC DNA]</scope>
    <source>
        <strain evidence="14">CCUG 62114</strain>
    </source>
</reference>
<keyword evidence="3 12" id="KW-0812">Transmembrane</keyword>
<keyword evidence="7" id="KW-0408">Iron</keyword>
<evidence type="ECO:0000256" key="2">
    <source>
        <dbReference type="ARBA" id="ARBA00022475"/>
    </source>
</evidence>
<keyword evidence="2" id="KW-1003">Cell membrane</keyword>
<evidence type="ECO:0000256" key="8">
    <source>
        <dbReference type="ARBA" id="ARBA00023133"/>
    </source>
</evidence>